<comment type="caution">
    <text evidence="3">The sequence shown here is derived from an EMBL/GenBank/DDBJ whole genome shotgun (WGS) entry which is preliminary data.</text>
</comment>
<evidence type="ECO:0000256" key="1">
    <source>
        <dbReference type="SAM" id="MobiDB-lite"/>
    </source>
</evidence>
<dbReference type="EMBL" id="BMRB01000004">
    <property type="protein sequence ID" value="GGS46075.1"/>
    <property type="molecule type" value="Genomic_DNA"/>
</dbReference>
<evidence type="ECO:0000313" key="3">
    <source>
        <dbReference type="EMBL" id="GGS46075.1"/>
    </source>
</evidence>
<dbReference type="RefSeq" id="WP_189212696.1">
    <property type="nucleotide sequence ID" value="NZ_BMRB01000004.1"/>
</dbReference>
<name>A0A918GNY7_9PSEU</name>
<evidence type="ECO:0000313" key="4">
    <source>
        <dbReference type="Proteomes" id="UP000660680"/>
    </source>
</evidence>
<reference evidence="3" key="2">
    <citation type="submission" date="2020-09" db="EMBL/GenBank/DDBJ databases">
        <authorList>
            <person name="Sun Q."/>
            <person name="Ohkuma M."/>
        </authorList>
    </citation>
    <scope>NUCLEOTIDE SEQUENCE</scope>
    <source>
        <strain evidence="3">JCM 3276</strain>
    </source>
</reference>
<protein>
    <submittedName>
        <fullName evidence="3">Lantibiotic biosynthesis protein</fullName>
    </submittedName>
</protein>
<dbReference type="AlphaFoldDB" id="A0A918GNY7"/>
<dbReference type="Proteomes" id="UP000660680">
    <property type="component" value="Unassembled WGS sequence"/>
</dbReference>
<gene>
    <name evidence="3" type="ORF">GCM10010171_46580</name>
</gene>
<reference evidence="3" key="1">
    <citation type="journal article" date="2014" name="Int. J. Syst. Evol. Microbiol.">
        <title>Complete genome sequence of Corynebacterium casei LMG S-19264T (=DSM 44701T), isolated from a smear-ripened cheese.</title>
        <authorList>
            <consortium name="US DOE Joint Genome Institute (JGI-PGF)"/>
            <person name="Walter F."/>
            <person name="Albersmeier A."/>
            <person name="Kalinowski J."/>
            <person name="Ruckert C."/>
        </authorList>
    </citation>
    <scope>NUCLEOTIDE SEQUENCE</scope>
    <source>
        <strain evidence="3">JCM 3276</strain>
    </source>
</reference>
<sequence length="322" mass="35608">MSAEPWRSVHIHRYGLQDEFLVEAVAPVLADLRDAVPAWFFLRYWQGGHHIRLRMRTDADTLDAVTGKLAAYLAEHPSGADFDADEFRAAQPTMAALEDERVDDVLPADTIRPARYTPELHKYGGERGVRAAERFFHASSEVVLGTLSAAAGNSGRRLGAGFSMMLRGLLAAGRTPAQMAAFFRHYCLLWAPYTFDQFLDAWPALLEARAPVMRAHAESVLEARLDGDPFHDAVRDTWAAVDDDVLDAVTLAGADAPRERREQVLLVSYLHTHNNRLGLIPEHESFLGFLGHHVLSECAGATPADDLPGAVREHREQRLGAS</sequence>
<evidence type="ECO:0000259" key="2">
    <source>
        <dbReference type="Pfam" id="PF14028"/>
    </source>
</evidence>
<keyword evidence="4" id="KW-1185">Reference proteome</keyword>
<organism evidence="3 4">
    <name type="scientific">Actinokineospora fastidiosa</name>
    <dbReference type="NCBI Taxonomy" id="1816"/>
    <lineage>
        <taxon>Bacteria</taxon>
        <taxon>Bacillati</taxon>
        <taxon>Actinomycetota</taxon>
        <taxon>Actinomycetes</taxon>
        <taxon>Pseudonocardiales</taxon>
        <taxon>Pseudonocardiaceae</taxon>
        <taxon>Actinokineospora</taxon>
    </lineage>
</organism>
<accession>A0A918GNY7</accession>
<feature type="domain" description="Thiopeptide-type bacteriocin biosynthesis" evidence="2">
    <location>
        <begin position="6"/>
        <end position="293"/>
    </location>
</feature>
<feature type="region of interest" description="Disordered" evidence="1">
    <location>
        <begin position="302"/>
        <end position="322"/>
    </location>
</feature>
<dbReference type="InterPro" id="IPR023809">
    <property type="entry name" value="Thiopep_bacteriocin_synth_dom"/>
</dbReference>
<feature type="compositionally biased region" description="Basic and acidic residues" evidence="1">
    <location>
        <begin position="311"/>
        <end position="322"/>
    </location>
</feature>
<dbReference type="Pfam" id="PF14028">
    <property type="entry name" value="Lant_dehydr_C"/>
    <property type="match status" value="1"/>
</dbReference>
<proteinExistence type="predicted"/>